<dbReference type="Gene3D" id="3.40.50.2300">
    <property type="match status" value="1"/>
</dbReference>
<dbReference type="PRINTS" id="PR00038">
    <property type="entry name" value="HTHLUXR"/>
</dbReference>
<keyword evidence="1 5" id="KW-0597">Phosphoprotein</keyword>
<evidence type="ECO:0000313" key="9">
    <source>
        <dbReference type="Proteomes" id="UP000660611"/>
    </source>
</evidence>
<sequence>MIRVVLADDQALMRAGLRALLQDGGGIDVVAEVGDGEAAVRTAAELRPHVVLMDVRMPVMDGLEATRRIAADPRLDAVKVLILTTFEIDEYVFDALRAGASGFVLKDNEPDDLIRAIQVVAAGDSMLAPSVTRRLVEEFASRAKVSRPAEALTALTDRERQVMLLAAQGLTNDEIAARLFVSLATAKTHISRAMTKLRVRDRAQLVIMAYETGLIRPGWMT</sequence>
<dbReference type="SMART" id="SM00421">
    <property type="entry name" value="HTH_LUXR"/>
    <property type="match status" value="1"/>
</dbReference>
<dbReference type="GO" id="GO:0003677">
    <property type="term" value="F:DNA binding"/>
    <property type="evidence" value="ECO:0007669"/>
    <property type="project" value="UniProtKB-KW"/>
</dbReference>
<dbReference type="PANTHER" id="PTHR43214:SF24">
    <property type="entry name" value="TRANSCRIPTIONAL REGULATORY PROTEIN NARL-RELATED"/>
    <property type="match status" value="1"/>
</dbReference>
<dbReference type="SUPFAM" id="SSF52172">
    <property type="entry name" value="CheY-like"/>
    <property type="match status" value="1"/>
</dbReference>
<name>A0A919U566_9ACTN</name>
<feature type="domain" description="Response regulatory" evidence="7">
    <location>
        <begin position="3"/>
        <end position="121"/>
    </location>
</feature>
<evidence type="ECO:0000313" key="8">
    <source>
        <dbReference type="EMBL" id="GIG41967.1"/>
    </source>
</evidence>
<feature type="modified residue" description="4-aspartylphosphate" evidence="5">
    <location>
        <position position="54"/>
    </location>
</feature>
<evidence type="ECO:0000256" key="3">
    <source>
        <dbReference type="ARBA" id="ARBA00023125"/>
    </source>
</evidence>
<accession>A0A919U566</accession>
<keyword evidence="2" id="KW-0805">Transcription regulation</keyword>
<dbReference type="RefSeq" id="WP_203843858.1">
    <property type="nucleotide sequence ID" value="NZ_BAAAVW010000003.1"/>
</dbReference>
<dbReference type="CDD" id="cd06170">
    <property type="entry name" value="LuxR_C_like"/>
    <property type="match status" value="1"/>
</dbReference>
<dbReference type="Pfam" id="PF00196">
    <property type="entry name" value="GerE"/>
    <property type="match status" value="1"/>
</dbReference>
<dbReference type="GO" id="GO:0006355">
    <property type="term" value="P:regulation of DNA-templated transcription"/>
    <property type="evidence" value="ECO:0007669"/>
    <property type="project" value="InterPro"/>
</dbReference>
<reference evidence="8" key="1">
    <citation type="submission" date="2021-01" db="EMBL/GenBank/DDBJ databases">
        <title>Whole genome shotgun sequence of Dactylosporangium siamense NBRC 106093.</title>
        <authorList>
            <person name="Komaki H."/>
            <person name="Tamura T."/>
        </authorList>
    </citation>
    <scope>NUCLEOTIDE SEQUENCE</scope>
    <source>
        <strain evidence="8">NBRC 106093</strain>
    </source>
</reference>
<evidence type="ECO:0000259" key="7">
    <source>
        <dbReference type="PROSITE" id="PS50110"/>
    </source>
</evidence>
<dbReference type="GO" id="GO:0000160">
    <property type="term" value="P:phosphorelay signal transduction system"/>
    <property type="evidence" value="ECO:0007669"/>
    <property type="project" value="InterPro"/>
</dbReference>
<organism evidence="8 9">
    <name type="scientific">Dactylosporangium siamense</name>
    <dbReference type="NCBI Taxonomy" id="685454"/>
    <lineage>
        <taxon>Bacteria</taxon>
        <taxon>Bacillati</taxon>
        <taxon>Actinomycetota</taxon>
        <taxon>Actinomycetes</taxon>
        <taxon>Micromonosporales</taxon>
        <taxon>Micromonosporaceae</taxon>
        <taxon>Dactylosporangium</taxon>
    </lineage>
</organism>
<dbReference type="InterPro" id="IPR058245">
    <property type="entry name" value="NreC/VraR/RcsB-like_REC"/>
</dbReference>
<dbReference type="Pfam" id="PF00072">
    <property type="entry name" value="Response_reg"/>
    <property type="match status" value="1"/>
</dbReference>
<dbReference type="AlphaFoldDB" id="A0A919U566"/>
<evidence type="ECO:0000256" key="4">
    <source>
        <dbReference type="ARBA" id="ARBA00023163"/>
    </source>
</evidence>
<protein>
    <submittedName>
        <fullName evidence="8">DNA-binding response regulator</fullName>
    </submittedName>
</protein>
<feature type="domain" description="HTH luxR-type" evidence="6">
    <location>
        <begin position="148"/>
        <end position="213"/>
    </location>
</feature>
<dbReference type="EMBL" id="BONQ01000001">
    <property type="protein sequence ID" value="GIG41967.1"/>
    <property type="molecule type" value="Genomic_DNA"/>
</dbReference>
<evidence type="ECO:0000256" key="1">
    <source>
        <dbReference type="ARBA" id="ARBA00022553"/>
    </source>
</evidence>
<dbReference type="InterPro" id="IPR039420">
    <property type="entry name" value="WalR-like"/>
</dbReference>
<dbReference type="InterPro" id="IPR011006">
    <property type="entry name" value="CheY-like_superfamily"/>
</dbReference>
<dbReference type="CDD" id="cd17535">
    <property type="entry name" value="REC_NarL-like"/>
    <property type="match status" value="1"/>
</dbReference>
<keyword evidence="4" id="KW-0804">Transcription</keyword>
<dbReference type="PANTHER" id="PTHR43214">
    <property type="entry name" value="TWO-COMPONENT RESPONSE REGULATOR"/>
    <property type="match status" value="1"/>
</dbReference>
<dbReference type="InterPro" id="IPR001789">
    <property type="entry name" value="Sig_transdc_resp-reg_receiver"/>
</dbReference>
<dbReference type="SMART" id="SM00448">
    <property type="entry name" value="REC"/>
    <property type="match status" value="1"/>
</dbReference>
<dbReference type="PROSITE" id="PS50043">
    <property type="entry name" value="HTH_LUXR_2"/>
    <property type="match status" value="1"/>
</dbReference>
<dbReference type="Proteomes" id="UP000660611">
    <property type="component" value="Unassembled WGS sequence"/>
</dbReference>
<dbReference type="InterPro" id="IPR016032">
    <property type="entry name" value="Sig_transdc_resp-reg_C-effctor"/>
</dbReference>
<dbReference type="PROSITE" id="PS50110">
    <property type="entry name" value="RESPONSE_REGULATORY"/>
    <property type="match status" value="1"/>
</dbReference>
<gene>
    <name evidence="8" type="ORF">Dsi01nite_000080</name>
</gene>
<keyword evidence="9" id="KW-1185">Reference proteome</keyword>
<evidence type="ECO:0000256" key="5">
    <source>
        <dbReference type="PROSITE-ProRule" id="PRU00169"/>
    </source>
</evidence>
<proteinExistence type="predicted"/>
<keyword evidence="3 8" id="KW-0238">DNA-binding</keyword>
<evidence type="ECO:0000256" key="2">
    <source>
        <dbReference type="ARBA" id="ARBA00023015"/>
    </source>
</evidence>
<comment type="caution">
    <text evidence="8">The sequence shown here is derived from an EMBL/GenBank/DDBJ whole genome shotgun (WGS) entry which is preliminary data.</text>
</comment>
<evidence type="ECO:0000259" key="6">
    <source>
        <dbReference type="PROSITE" id="PS50043"/>
    </source>
</evidence>
<dbReference type="InterPro" id="IPR000792">
    <property type="entry name" value="Tscrpt_reg_LuxR_C"/>
</dbReference>
<dbReference type="SUPFAM" id="SSF46894">
    <property type="entry name" value="C-terminal effector domain of the bipartite response regulators"/>
    <property type="match status" value="1"/>
</dbReference>